<protein>
    <submittedName>
        <fullName evidence="1">DUF4258 domain-containing protein</fullName>
    </submittedName>
</protein>
<dbReference type="Proteomes" id="UP000265882">
    <property type="component" value="Unassembled WGS sequence"/>
</dbReference>
<reference evidence="1 2" key="1">
    <citation type="journal article" date="2017" name="ISME J.">
        <title>Energy and carbon metabolisms in a deep terrestrial subsurface fluid microbial community.</title>
        <authorList>
            <person name="Momper L."/>
            <person name="Jungbluth S.P."/>
            <person name="Lee M.D."/>
            <person name="Amend J.P."/>
        </authorList>
    </citation>
    <scope>NUCLEOTIDE SEQUENCE [LARGE SCALE GENOMIC DNA]</scope>
    <source>
        <strain evidence="1">SURF_5</strain>
    </source>
</reference>
<dbReference type="AlphaFoldDB" id="A0A3A4N589"/>
<dbReference type="EMBL" id="QZKU01000122">
    <property type="protein sequence ID" value="RJP17073.1"/>
    <property type="molecule type" value="Genomic_DNA"/>
</dbReference>
<accession>A0A3A4N589</accession>
<proteinExistence type="predicted"/>
<organism evidence="1 2">
    <name type="scientific">Abyssobacteria bacterium (strain SURF_5)</name>
    <dbReference type="NCBI Taxonomy" id="2093360"/>
    <lineage>
        <taxon>Bacteria</taxon>
        <taxon>Pseudomonadati</taxon>
        <taxon>Candidatus Hydrogenedentota</taxon>
        <taxon>Candidatus Abyssobacteria</taxon>
    </lineage>
</organism>
<evidence type="ECO:0000313" key="1">
    <source>
        <dbReference type="EMBL" id="RJP17073.1"/>
    </source>
</evidence>
<evidence type="ECO:0000313" key="2">
    <source>
        <dbReference type="Proteomes" id="UP000265882"/>
    </source>
</evidence>
<name>A0A3A4N589_ABYX5</name>
<dbReference type="Pfam" id="PF14076">
    <property type="entry name" value="DUF4258"/>
    <property type="match status" value="1"/>
</dbReference>
<gene>
    <name evidence="1" type="ORF">C4520_17885</name>
</gene>
<comment type="caution">
    <text evidence="1">The sequence shown here is derived from an EMBL/GenBank/DDBJ whole genome shotgun (WGS) entry which is preliminary data.</text>
</comment>
<dbReference type="InterPro" id="IPR025354">
    <property type="entry name" value="DUF4258"/>
</dbReference>
<sequence>MDTDEQILARLRTQVEKDEVRVTQHAHQEMVEEEISLNDIYEAVASARIVENYPEHRRGACCLIAGYTSNERPLHVVCTTGKPVLIIITAYEPKPPKWRTPFQREQGR</sequence>